<name>A0A1L9T660_9EURO</name>
<dbReference type="SUPFAM" id="SSF48264">
    <property type="entry name" value="Cytochrome P450"/>
    <property type="match status" value="1"/>
</dbReference>
<evidence type="ECO:0000256" key="1">
    <source>
        <dbReference type="ARBA" id="ARBA00010617"/>
    </source>
</evidence>
<proteinExistence type="inferred from homology"/>
<comment type="cofactor">
    <cofactor evidence="2">
        <name>heme</name>
        <dbReference type="ChEBI" id="CHEBI:30413"/>
    </cofactor>
</comment>
<keyword evidence="3" id="KW-0732">Signal</keyword>
<dbReference type="OrthoDB" id="1470350at2759"/>
<dbReference type="VEuPathDB" id="FungiDB:ASPSYDRAFT_208997"/>
<dbReference type="PRINTS" id="PR00385">
    <property type="entry name" value="P450"/>
</dbReference>
<dbReference type="STRING" id="1036612.A0A1L9T660"/>
<dbReference type="GO" id="GO:0004497">
    <property type="term" value="F:monooxygenase activity"/>
    <property type="evidence" value="ECO:0007669"/>
    <property type="project" value="InterPro"/>
</dbReference>
<gene>
    <name evidence="4" type="ORF">ASPSYDRAFT_208997</name>
</gene>
<protein>
    <recommendedName>
        <fullName evidence="6">Cytochrome P450 monooxygenase</fullName>
    </recommendedName>
</protein>
<dbReference type="Proteomes" id="UP000184356">
    <property type="component" value="Unassembled WGS sequence"/>
</dbReference>
<feature type="signal peptide" evidence="3">
    <location>
        <begin position="1"/>
        <end position="17"/>
    </location>
</feature>
<comment type="similarity">
    <text evidence="1">Belongs to the cytochrome P450 family.</text>
</comment>
<keyword evidence="5" id="KW-1185">Reference proteome</keyword>
<dbReference type="GO" id="GO:0020037">
    <property type="term" value="F:heme binding"/>
    <property type="evidence" value="ECO:0007669"/>
    <property type="project" value="InterPro"/>
</dbReference>
<evidence type="ECO:0000256" key="3">
    <source>
        <dbReference type="SAM" id="SignalP"/>
    </source>
</evidence>
<evidence type="ECO:0008006" key="6">
    <source>
        <dbReference type="Google" id="ProtNLM"/>
    </source>
</evidence>
<feature type="binding site" description="axial binding residue" evidence="2">
    <location>
        <position position="458"/>
    </location>
    <ligand>
        <name>heme</name>
        <dbReference type="ChEBI" id="CHEBI:30413"/>
    </ligand>
    <ligandPart>
        <name>Fe</name>
        <dbReference type="ChEBI" id="CHEBI:18248"/>
    </ligandPart>
</feature>
<dbReference type="PANTHER" id="PTHR24305">
    <property type="entry name" value="CYTOCHROME P450"/>
    <property type="match status" value="1"/>
</dbReference>
<dbReference type="InterPro" id="IPR036396">
    <property type="entry name" value="Cyt_P450_sf"/>
</dbReference>
<dbReference type="AlphaFoldDB" id="A0A1L9T660"/>
<accession>A0A1L9T660</accession>
<dbReference type="CDD" id="cd11069">
    <property type="entry name" value="CYP_FUM15-like"/>
    <property type="match status" value="1"/>
</dbReference>
<dbReference type="InterPro" id="IPR001128">
    <property type="entry name" value="Cyt_P450"/>
</dbReference>
<dbReference type="Gene3D" id="1.10.630.10">
    <property type="entry name" value="Cytochrome P450"/>
    <property type="match status" value="1"/>
</dbReference>
<dbReference type="InterPro" id="IPR002401">
    <property type="entry name" value="Cyt_P450_E_grp-I"/>
</dbReference>
<keyword evidence="2" id="KW-0408">Iron</keyword>
<keyword evidence="2" id="KW-0479">Metal-binding</keyword>
<evidence type="ECO:0000313" key="5">
    <source>
        <dbReference type="Proteomes" id="UP000184356"/>
    </source>
</evidence>
<dbReference type="FunFam" id="1.10.630.10:FF:000051">
    <property type="entry name" value="Cytochrome P450 monooxygenase (Fum15)"/>
    <property type="match status" value="1"/>
</dbReference>
<sequence length="515" mass="57023">MLIAALLLDLLAWTVYAVFVYPRFVSPLRNVPCAKGALPIVGHSLTLLRDARGEEALRICRDTPNSGLIRLKGLFNSDQLMVTSPKALAEVLVKNPYDFPKPERSRRFLRVGIGDGLVVAEGAFHKHQRKHSMPSFTFRKIKELYPLFWQKSVKMTQLIDKEAFGDATGPPFGFTDVDRWAPKATLDIIGVAGLGRDFNTLENSTDQIAVLYEHIFTPTDGTRMVAAFLVLFGVRLTRWLAPSASAPIFDAVSGIRELCSQFIRERREELKHASDLAVDTLSSLIKADVFSDHELIDQLLTLIAAGHETTSATFTWIVYLLTLHPDIQTRLRAEVQAELPISAFTGELENDLDIADTLEALPLLNGVCSETLRMFPPVPTTMRQSSKDTTLLGQPIAAGTILTVAPWAINNNPELWGPDADKFKPERWINSHTGRPNQTGGVDTNYAFLTFLHGPRSCIGQGFARAELRALLAAFVGTFEWTMADPKEEITPAIVITVKPKNGLKIKLRRAGSGR</sequence>
<dbReference type="RefSeq" id="XP_040698703.1">
    <property type="nucleotide sequence ID" value="XM_040843952.1"/>
</dbReference>
<dbReference type="PANTHER" id="PTHR24305:SF166">
    <property type="entry name" value="CYTOCHROME P450 12A4, MITOCHONDRIAL-RELATED"/>
    <property type="match status" value="1"/>
</dbReference>
<evidence type="ECO:0000256" key="2">
    <source>
        <dbReference type="PIRSR" id="PIRSR602401-1"/>
    </source>
</evidence>
<reference evidence="5" key="1">
    <citation type="journal article" date="2017" name="Genome Biol.">
        <title>Comparative genomics reveals high biological diversity and specific adaptations in the industrially and medically important fungal genus Aspergillus.</title>
        <authorList>
            <person name="de Vries R.P."/>
            <person name="Riley R."/>
            <person name="Wiebenga A."/>
            <person name="Aguilar-Osorio G."/>
            <person name="Amillis S."/>
            <person name="Uchima C.A."/>
            <person name="Anderluh G."/>
            <person name="Asadollahi M."/>
            <person name="Askin M."/>
            <person name="Barry K."/>
            <person name="Battaglia E."/>
            <person name="Bayram O."/>
            <person name="Benocci T."/>
            <person name="Braus-Stromeyer S.A."/>
            <person name="Caldana C."/>
            <person name="Canovas D."/>
            <person name="Cerqueira G.C."/>
            <person name="Chen F."/>
            <person name="Chen W."/>
            <person name="Choi C."/>
            <person name="Clum A."/>
            <person name="Dos Santos R.A."/>
            <person name="Damasio A.R."/>
            <person name="Diallinas G."/>
            <person name="Emri T."/>
            <person name="Fekete E."/>
            <person name="Flipphi M."/>
            <person name="Freyberg S."/>
            <person name="Gallo A."/>
            <person name="Gournas C."/>
            <person name="Habgood R."/>
            <person name="Hainaut M."/>
            <person name="Harispe M.L."/>
            <person name="Henrissat B."/>
            <person name="Hilden K.S."/>
            <person name="Hope R."/>
            <person name="Hossain A."/>
            <person name="Karabika E."/>
            <person name="Karaffa L."/>
            <person name="Karanyi Z."/>
            <person name="Krasevec N."/>
            <person name="Kuo A."/>
            <person name="Kusch H."/>
            <person name="LaButti K."/>
            <person name="Lagendijk E.L."/>
            <person name="Lapidus A."/>
            <person name="Levasseur A."/>
            <person name="Lindquist E."/>
            <person name="Lipzen A."/>
            <person name="Logrieco A.F."/>
            <person name="MacCabe A."/>
            <person name="Maekelae M.R."/>
            <person name="Malavazi I."/>
            <person name="Melin P."/>
            <person name="Meyer V."/>
            <person name="Mielnichuk N."/>
            <person name="Miskei M."/>
            <person name="Molnar A.P."/>
            <person name="Mule G."/>
            <person name="Ngan C.Y."/>
            <person name="Orejas M."/>
            <person name="Orosz E."/>
            <person name="Ouedraogo J.P."/>
            <person name="Overkamp K.M."/>
            <person name="Park H.-S."/>
            <person name="Perrone G."/>
            <person name="Piumi F."/>
            <person name="Punt P.J."/>
            <person name="Ram A.F."/>
            <person name="Ramon A."/>
            <person name="Rauscher S."/>
            <person name="Record E."/>
            <person name="Riano-Pachon D.M."/>
            <person name="Robert V."/>
            <person name="Roehrig J."/>
            <person name="Ruller R."/>
            <person name="Salamov A."/>
            <person name="Salih N.S."/>
            <person name="Samson R.A."/>
            <person name="Sandor E."/>
            <person name="Sanguinetti M."/>
            <person name="Schuetze T."/>
            <person name="Sepcic K."/>
            <person name="Shelest E."/>
            <person name="Sherlock G."/>
            <person name="Sophianopoulou V."/>
            <person name="Squina F.M."/>
            <person name="Sun H."/>
            <person name="Susca A."/>
            <person name="Todd R.B."/>
            <person name="Tsang A."/>
            <person name="Unkles S.E."/>
            <person name="van de Wiele N."/>
            <person name="van Rossen-Uffink D."/>
            <person name="Oliveira J.V."/>
            <person name="Vesth T.C."/>
            <person name="Visser J."/>
            <person name="Yu J.-H."/>
            <person name="Zhou M."/>
            <person name="Andersen M.R."/>
            <person name="Archer D.B."/>
            <person name="Baker S.E."/>
            <person name="Benoit I."/>
            <person name="Brakhage A.A."/>
            <person name="Braus G.H."/>
            <person name="Fischer R."/>
            <person name="Frisvad J.C."/>
            <person name="Goldman G.H."/>
            <person name="Houbraken J."/>
            <person name="Oakley B."/>
            <person name="Pocsi I."/>
            <person name="Scazzocchio C."/>
            <person name="Seiboth B."/>
            <person name="vanKuyk P.A."/>
            <person name="Wortman J."/>
            <person name="Dyer P.S."/>
            <person name="Grigoriev I.V."/>
        </authorList>
    </citation>
    <scope>NUCLEOTIDE SEQUENCE [LARGE SCALE GENOMIC DNA]</scope>
    <source>
        <strain evidence="5">CBS 593.65</strain>
    </source>
</reference>
<evidence type="ECO:0000313" key="4">
    <source>
        <dbReference type="EMBL" id="OJJ54897.1"/>
    </source>
</evidence>
<dbReference type="GeneID" id="63760025"/>
<dbReference type="GO" id="GO:0005506">
    <property type="term" value="F:iron ion binding"/>
    <property type="evidence" value="ECO:0007669"/>
    <property type="project" value="InterPro"/>
</dbReference>
<dbReference type="Pfam" id="PF00067">
    <property type="entry name" value="p450"/>
    <property type="match status" value="1"/>
</dbReference>
<feature type="chain" id="PRO_5011956617" description="Cytochrome P450 monooxygenase" evidence="3">
    <location>
        <begin position="18"/>
        <end position="515"/>
    </location>
</feature>
<keyword evidence="2" id="KW-0349">Heme</keyword>
<dbReference type="GO" id="GO:0044550">
    <property type="term" value="P:secondary metabolite biosynthetic process"/>
    <property type="evidence" value="ECO:0007669"/>
    <property type="project" value="UniProtKB-ARBA"/>
</dbReference>
<dbReference type="PRINTS" id="PR00463">
    <property type="entry name" value="EP450I"/>
</dbReference>
<organism evidence="4 5">
    <name type="scientific">Aspergillus sydowii CBS 593.65</name>
    <dbReference type="NCBI Taxonomy" id="1036612"/>
    <lineage>
        <taxon>Eukaryota</taxon>
        <taxon>Fungi</taxon>
        <taxon>Dikarya</taxon>
        <taxon>Ascomycota</taxon>
        <taxon>Pezizomycotina</taxon>
        <taxon>Eurotiomycetes</taxon>
        <taxon>Eurotiomycetidae</taxon>
        <taxon>Eurotiales</taxon>
        <taxon>Aspergillaceae</taxon>
        <taxon>Aspergillus</taxon>
        <taxon>Aspergillus subgen. Nidulantes</taxon>
    </lineage>
</organism>
<dbReference type="GO" id="GO:0016705">
    <property type="term" value="F:oxidoreductase activity, acting on paired donors, with incorporation or reduction of molecular oxygen"/>
    <property type="evidence" value="ECO:0007669"/>
    <property type="project" value="InterPro"/>
</dbReference>
<dbReference type="InterPro" id="IPR050121">
    <property type="entry name" value="Cytochrome_P450_monoxygenase"/>
</dbReference>
<dbReference type="EMBL" id="KV878593">
    <property type="protein sequence ID" value="OJJ54897.1"/>
    <property type="molecule type" value="Genomic_DNA"/>
</dbReference>